<dbReference type="HOGENOM" id="CLU_193587_2_0_9"/>
<reference evidence="1 2" key="1">
    <citation type="submission" date="2007-08" db="EMBL/GenBank/DDBJ databases">
        <title>Draft genome sequence of Clostridium leptum (DSM 753).</title>
        <authorList>
            <person name="Sudarsanam P."/>
            <person name="Ley R."/>
            <person name="Guruge J."/>
            <person name="Turnbaugh P.J."/>
            <person name="Mahowald M."/>
            <person name="Liep D."/>
            <person name="Gordon J."/>
        </authorList>
    </citation>
    <scope>NUCLEOTIDE SEQUENCE [LARGE SCALE GENOMIC DNA]</scope>
    <source>
        <strain evidence="1 2">DSM 753</strain>
    </source>
</reference>
<evidence type="ECO:0000313" key="2">
    <source>
        <dbReference type="Proteomes" id="UP000003490"/>
    </source>
</evidence>
<reference evidence="1 2" key="2">
    <citation type="submission" date="2007-08" db="EMBL/GenBank/DDBJ databases">
        <authorList>
            <person name="Fulton L."/>
            <person name="Clifton S."/>
            <person name="Fulton B."/>
            <person name="Xu J."/>
            <person name="Minx P."/>
            <person name="Pepin K.H."/>
            <person name="Johnson M."/>
            <person name="Thiruvilangam P."/>
            <person name="Bhonagiri V."/>
            <person name="Nash W.E."/>
            <person name="Wang C."/>
            <person name="Mardis E.R."/>
            <person name="Wilson R.K."/>
        </authorList>
    </citation>
    <scope>NUCLEOTIDE SEQUENCE [LARGE SCALE GENOMIC DNA]</scope>
    <source>
        <strain evidence="1 2">DSM 753</strain>
    </source>
</reference>
<proteinExistence type="predicted"/>
<gene>
    <name evidence="1" type="ORF">CLOLEP_00191</name>
</gene>
<sequence>MEVAALEQNQLPLGFSMALAQHPKAMERFSRFTASEKETVLAQARQASSKEEMQSLVRSLAQ</sequence>
<dbReference type="eggNOG" id="ENOG5032JK4">
    <property type="taxonomic scope" value="Bacteria"/>
</dbReference>
<evidence type="ECO:0000313" key="1">
    <source>
        <dbReference type="EMBL" id="EDO62975.1"/>
    </source>
</evidence>
<name>A7VNR5_9FIRM</name>
<dbReference type="AlphaFoldDB" id="A7VNR5"/>
<accession>A7VNR5</accession>
<dbReference type="Proteomes" id="UP000003490">
    <property type="component" value="Unassembled WGS sequence"/>
</dbReference>
<protein>
    <submittedName>
        <fullName evidence="1">Uncharacterized protein</fullName>
    </submittedName>
</protein>
<dbReference type="EMBL" id="ABCB02000009">
    <property type="protein sequence ID" value="EDO62975.1"/>
    <property type="molecule type" value="Genomic_DNA"/>
</dbReference>
<comment type="caution">
    <text evidence="1">The sequence shown here is derived from an EMBL/GenBank/DDBJ whole genome shotgun (WGS) entry which is preliminary data.</text>
</comment>
<organism evidence="1 2">
    <name type="scientific">[Clostridium] leptum DSM 753</name>
    <dbReference type="NCBI Taxonomy" id="428125"/>
    <lineage>
        <taxon>Bacteria</taxon>
        <taxon>Bacillati</taxon>
        <taxon>Bacillota</taxon>
        <taxon>Clostridia</taxon>
        <taxon>Eubacteriales</taxon>
        <taxon>Oscillospiraceae</taxon>
        <taxon>Oscillospiraceae incertae sedis</taxon>
    </lineage>
</organism>